<keyword evidence="6" id="KW-0479">Metal-binding</keyword>
<evidence type="ECO:0000256" key="8">
    <source>
        <dbReference type="ARBA" id="ARBA00022737"/>
    </source>
</evidence>
<feature type="domain" description="Calx-beta" evidence="20">
    <location>
        <begin position="563"/>
        <end position="659"/>
    </location>
</feature>
<feature type="transmembrane region" description="Helical" evidence="19">
    <location>
        <begin position="935"/>
        <end position="954"/>
    </location>
</feature>
<dbReference type="Pfam" id="PF01699">
    <property type="entry name" value="Na_Ca_ex"/>
    <property type="match status" value="2"/>
</dbReference>
<feature type="transmembrane region" description="Helical" evidence="19">
    <location>
        <begin position="293"/>
        <end position="317"/>
    </location>
</feature>
<dbReference type="InterPro" id="IPR051171">
    <property type="entry name" value="CaCA"/>
</dbReference>
<dbReference type="Gene3D" id="2.60.40.2030">
    <property type="match status" value="2"/>
</dbReference>
<evidence type="ECO:0000256" key="18">
    <source>
        <dbReference type="SAM" id="MobiDB-lite"/>
    </source>
</evidence>
<keyword evidence="24" id="KW-1185">Reference proteome</keyword>
<keyword evidence="7" id="KW-0732">Signal</keyword>
<evidence type="ECO:0000256" key="13">
    <source>
        <dbReference type="ARBA" id="ARBA00023065"/>
    </source>
</evidence>
<keyword evidence="12" id="KW-0915">Sodium</keyword>
<dbReference type="GO" id="GO:0046872">
    <property type="term" value="F:metal ion binding"/>
    <property type="evidence" value="ECO:0007669"/>
    <property type="project" value="UniProtKB-KW"/>
</dbReference>
<evidence type="ECO:0000256" key="7">
    <source>
        <dbReference type="ARBA" id="ARBA00022729"/>
    </source>
</evidence>
<evidence type="ECO:0000256" key="10">
    <source>
        <dbReference type="ARBA" id="ARBA00022860"/>
    </source>
</evidence>
<feature type="transmembrane region" description="Helical" evidence="19">
    <location>
        <begin position="205"/>
        <end position="233"/>
    </location>
</feature>
<accession>A0A813JC79</accession>
<keyword evidence="9" id="KW-0106">Calcium</keyword>
<feature type="domain" description="Calx-beta" evidence="20">
    <location>
        <begin position="444"/>
        <end position="543"/>
    </location>
</feature>
<dbReference type="GO" id="GO:0007154">
    <property type="term" value="P:cell communication"/>
    <property type="evidence" value="ECO:0007669"/>
    <property type="project" value="InterPro"/>
</dbReference>
<dbReference type="Proteomes" id="UP000654075">
    <property type="component" value="Unassembled WGS sequence"/>
</dbReference>
<comment type="catalytic activity">
    <reaction evidence="17">
        <text>Ca(2+)(in) + 3 Na(+)(out) = Ca(2+)(out) + 3 Na(+)(in)</text>
        <dbReference type="Rhea" id="RHEA:69955"/>
        <dbReference type="ChEBI" id="CHEBI:29101"/>
        <dbReference type="ChEBI" id="CHEBI:29108"/>
    </reaction>
</comment>
<organism evidence="22 23">
    <name type="scientific">Polarella glacialis</name>
    <name type="common">Dinoflagellate</name>
    <dbReference type="NCBI Taxonomy" id="89957"/>
    <lineage>
        <taxon>Eukaryota</taxon>
        <taxon>Sar</taxon>
        <taxon>Alveolata</taxon>
        <taxon>Dinophyceae</taxon>
        <taxon>Suessiales</taxon>
        <taxon>Suessiaceae</taxon>
        <taxon>Polarella</taxon>
    </lineage>
</organism>
<dbReference type="OrthoDB" id="418484at2759"/>
<dbReference type="OMA" id="ISENDEW"/>
<feature type="transmembrane region" description="Helical" evidence="19">
    <location>
        <begin position="838"/>
        <end position="857"/>
    </location>
</feature>
<evidence type="ECO:0000256" key="16">
    <source>
        <dbReference type="ARBA" id="ARBA00023201"/>
    </source>
</evidence>
<dbReference type="Gene3D" id="1.20.1420.30">
    <property type="entry name" value="NCX, central ion-binding region"/>
    <property type="match status" value="2"/>
</dbReference>
<keyword evidence="15" id="KW-0325">Glycoprotein</keyword>
<name>A0A813JC79_POLGL</name>
<feature type="compositionally biased region" description="Low complexity" evidence="18">
    <location>
        <begin position="64"/>
        <end position="89"/>
    </location>
</feature>
<evidence type="ECO:0000256" key="4">
    <source>
        <dbReference type="ARBA" id="ARBA00022475"/>
    </source>
</evidence>
<evidence type="ECO:0000256" key="11">
    <source>
        <dbReference type="ARBA" id="ARBA00022989"/>
    </source>
</evidence>
<evidence type="ECO:0000256" key="12">
    <source>
        <dbReference type="ARBA" id="ARBA00023053"/>
    </source>
</evidence>
<keyword evidence="3" id="KW-0813">Transport</keyword>
<dbReference type="PANTHER" id="PTHR11878">
    <property type="entry name" value="SODIUM/CALCIUM EXCHANGER"/>
    <property type="match status" value="1"/>
</dbReference>
<evidence type="ECO:0000256" key="14">
    <source>
        <dbReference type="ARBA" id="ARBA00023136"/>
    </source>
</evidence>
<evidence type="ECO:0000313" key="21">
    <source>
        <dbReference type="EMBL" id="CAE8599065.1"/>
    </source>
</evidence>
<keyword evidence="13" id="KW-0406">Ion transport</keyword>
<feature type="region of interest" description="Disordered" evidence="18">
    <location>
        <begin position="62"/>
        <end position="89"/>
    </location>
</feature>
<dbReference type="GO" id="GO:0005516">
    <property type="term" value="F:calmodulin binding"/>
    <property type="evidence" value="ECO:0007669"/>
    <property type="project" value="UniProtKB-KW"/>
</dbReference>
<dbReference type="InterPro" id="IPR004836">
    <property type="entry name" value="Na_Ca_Ex"/>
</dbReference>
<evidence type="ECO:0000313" key="22">
    <source>
        <dbReference type="EMBL" id="CAE8670634.1"/>
    </source>
</evidence>
<protein>
    <recommendedName>
        <fullName evidence="20">Calx-beta domain-containing protein</fullName>
    </recommendedName>
</protein>
<keyword evidence="14 19" id="KW-0472">Membrane</keyword>
<proteinExistence type="inferred from homology"/>
<dbReference type="InterPro" id="IPR038081">
    <property type="entry name" value="CalX-like_sf"/>
</dbReference>
<dbReference type="InterPro" id="IPR003644">
    <property type="entry name" value="Calx_beta"/>
</dbReference>
<gene>
    <name evidence="21" type="ORF">PGLA1383_LOCUS17435</name>
    <name evidence="22" type="ORF">PGLA2088_LOCUS17524</name>
</gene>
<dbReference type="PRINTS" id="PR01259">
    <property type="entry name" value="NACAEXCHNGR"/>
</dbReference>
<evidence type="ECO:0000259" key="20">
    <source>
        <dbReference type="SMART" id="SM00237"/>
    </source>
</evidence>
<keyword evidence="8" id="KW-0677">Repeat</keyword>
<keyword evidence="4" id="KW-1003">Cell membrane</keyword>
<keyword evidence="5 19" id="KW-0812">Transmembrane</keyword>
<dbReference type="EMBL" id="CAJNNW010023408">
    <property type="protein sequence ID" value="CAE8670634.1"/>
    <property type="molecule type" value="Genomic_DNA"/>
</dbReference>
<dbReference type="GO" id="GO:0005432">
    <property type="term" value="F:calcium:sodium antiporter activity"/>
    <property type="evidence" value="ECO:0007669"/>
    <property type="project" value="InterPro"/>
</dbReference>
<dbReference type="GO" id="GO:0005886">
    <property type="term" value="C:plasma membrane"/>
    <property type="evidence" value="ECO:0007669"/>
    <property type="project" value="UniProtKB-SubCell"/>
</dbReference>
<evidence type="ECO:0000256" key="2">
    <source>
        <dbReference type="ARBA" id="ARBA00007489"/>
    </source>
</evidence>
<feature type="transmembrane region" description="Helical" evidence="19">
    <location>
        <begin position="329"/>
        <end position="353"/>
    </location>
</feature>
<comment type="similarity">
    <text evidence="2">Belongs to the Ca(2+):cation antiporter (CaCA) (TC 2.A.19) family. SLC8 subfamily.</text>
</comment>
<feature type="transmembrane region" description="Helical" evidence="19">
    <location>
        <begin position="254"/>
        <end position="273"/>
    </location>
</feature>
<evidence type="ECO:0000313" key="24">
    <source>
        <dbReference type="Proteomes" id="UP000654075"/>
    </source>
</evidence>
<evidence type="ECO:0000256" key="15">
    <source>
        <dbReference type="ARBA" id="ARBA00023180"/>
    </source>
</evidence>
<dbReference type="SUPFAM" id="SSF141072">
    <property type="entry name" value="CalX-like"/>
    <property type="match status" value="2"/>
</dbReference>
<dbReference type="SMART" id="SM00237">
    <property type="entry name" value="Calx_beta"/>
    <property type="match status" value="2"/>
</dbReference>
<evidence type="ECO:0000256" key="17">
    <source>
        <dbReference type="ARBA" id="ARBA00033667"/>
    </source>
</evidence>
<sequence>MSWQTFPGLACIQKTCIQRSDSSGVDETISHITMDHDSLGLAPPIELPEEVGHQEKDVCRTGGLRSQLSARSSKSAGSSRKSGASHSAQPRNFIQATRMAQRSASASSFSSAGATVSGTSDYKNNVPTFDFKHEERKSAVVAVLVLMSLLAIVVGLIIAGDMSEKAVCEGVQSSSLRSCELCSSGTTILPLGGDWEKRWPSGLRIFIYLFGVLWTFLGVGTVCDEFMAGIEAITSREKAVWMPARNGVRNKVHVKVWNATLANLSLMALGSSAPEILLSTIELLSNRCYSGAIGPQTVVGSAAFNLFIITAVCISAIPVNEVRRIEKVTVFAFTATVSVLSYLWLIVILVLITPDKVDMWEALVTLFSFFVFLAIAFYLDKNSLADTKVTRTEEDEIAQLQLMMEEEYGRPVGLQGVRSMYYQQQVKTPKKSKATLRREFSSQLVGGKRSFAYLPTYGFKEPNMAVLECAGTIKVAVHASSPCTVPVFLHWTTKDGVAEAGKRYEPCTGVLLFEPSDVVKYIEVNIIDNETWDPSEEFYVQITKMETPGLDPRKTRLGVDSCAIWVINDDEPGTLDFQSQEVSVEVGTMEVAVSVVRSSGSHGRIRCFFETVDDTATSGVNFKSMAGEVTFEDGQETQQLTVPLIRNGLVPVSFRLRLFNASEGVLFDPATDGGDEYAQCVILLQGRNVAGGVLTSWFAFVHEGRTQLSLTEWREKIGEAFFCNGSAEGQSQAGLLDWLMHCLALFWKALFLAVPPATLLGGWPCFIVSLLMIALVTILVIDATSLLGCSAGIADDITAITLVALGTSLPDTFASRTAARQDDTADNSIGNVTGSNSVNVFLGLGISWTIGSVYWAVHGPTDEWKQRDFGASTYEAVFFDKYSDGGFIVSKGRLSFSVAVFTLLATACMVLLAFRRWAYGGELGGPKLCQRRDSALLILMWVLYVALNISYDWLGIYL</sequence>
<feature type="transmembrane region" description="Helical" evidence="19">
    <location>
        <begin position="760"/>
        <end position="781"/>
    </location>
</feature>
<dbReference type="AlphaFoldDB" id="A0A813JC79"/>
<evidence type="ECO:0000256" key="1">
    <source>
        <dbReference type="ARBA" id="ARBA00004651"/>
    </source>
</evidence>
<reference evidence="22" key="1">
    <citation type="submission" date="2021-02" db="EMBL/GenBank/DDBJ databases">
        <authorList>
            <person name="Dougan E. K."/>
            <person name="Rhodes N."/>
            <person name="Thang M."/>
            <person name="Chan C."/>
        </authorList>
    </citation>
    <scope>NUCLEOTIDE SEQUENCE</scope>
</reference>
<keyword evidence="10" id="KW-0112">Calmodulin-binding</keyword>
<dbReference type="Pfam" id="PF03160">
    <property type="entry name" value="Calx-beta"/>
    <property type="match status" value="1"/>
</dbReference>
<evidence type="ECO:0000256" key="9">
    <source>
        <dbReference type="ARBA" id="ARBA00022837"/>
    </source>
</evidence>
<evidence type="ECO:0000313" key="23">
    <source>
        <dbReference type="Proteomes" id="UP000626109"/>
    </source>
</evidence>
<evidence type="ECO:0000256" key="6">
    <source>
        <dbReference type="ARBA" id="ARBA00022723"/>
    </source>
</evidence>
<evidence type="ECO:0000256" key="19">
    <source>
        <dbReference type="SAM" id="Phobius"/>
    </source>
</evidence>
<dbReference type="InterPro" id="IPR004837">
    <property type="entry name" value="NaCa_Exmemb"/>
</dbReference>
<feature type="transmembrane region" description="Helical" evidence="19">
    <location>
        <begin position="139"/>
        <end position="159"/>
    </location>
</feature>
<evidence type="ECO:0000256" key="5">
    <source>
        <dbReference type="ARBA" id="ARBA00022692"/>
    </source>
</evidence>
<dbReference type="EMBL" id="CAJNNV010010815">
    <property type="protein sequence ID" value="CAE8599065.1"/>
    <property type="molecule type" value="Genomic_DNA"/>
</dbReference>
<evidence type="ECO:0000256" key="3">
    <source>
        <dbReference type="ARBA" id="ARBA00022448"/>
    </source>
</evidence>
<keyword evidence="16" id="KW-0739">Sodium transport</keyword>
<dbReference type="PANTHER" id="PTHR11878:SF65">
    <property type="entry name" value="NA_CA-EXCHANGE PROTEIN, ISOFORM G"/>
    <property type="match status" value="1"/>
</dbReference>
<dbReference type="InterPro" id="IPR044880">
    <property type="entry name" value="NCX_ion-bd_dom_sf"/>
</dbReference>
<dbReference type="Proteomes" id="UP000626109">
    <property type="component" value="Unassembled WGS sequence"/>
</dbReference>
<feature type="transmembrane region" description="Helical" evidence="19">
    <location>
        <begin position="359"/>
        <end position="379"/>
    </location>
</feature>
<keyword evidence="11 19" id="KW-1133">Transmembrane helix</keyword>
<comment type="caution">
    <text evidence="22">The sequence shown here is derived from an EMBL/GenBank/DDBJ whole genome shotgun (WGS) entry which is preliminary data.</text>
</comment>
<feature type="transmembrane region" description="Helical" evidence="19">
    <location>
        <begin position="894"/>
        <end position="914"/>
    </location>
</feature>
<comment type="subcellular location">
    <subcellularLocation>
        <location evidence="1">Cell membrane</location>
        <topology evidence="1">Multi-pass membrane protein</topology>
    </subcellularLocation>
</comment>